<dbReference type="AlphaFoldDB" id="A0A8T0E0L9"/>
<feature type="domain" description="Fatty acid hydroxylase" evidence="15">
    <location>
        <begin position="110"/>
        <end position="241"/>
    </location>
</feature>
<feature type="domain" description="Alkylglycerol monooxygenase C-terminal" evidence="16">
    <location>
        <begin position="327"/>
        <end position="398"/>
    </location>
</feature>
<evidence type="ECO:0000256" key="10">
    <source>
        <dbReference type="ARBA" id="ARBA00038190"/>
    </source>
</evidence>
<comment type="subcellular location">
    <subcellularLocation>
        <location evidence="2">Endoplasmic reticulum membrane</location>
        <topology evidence="2">Multi-pass membrane protein</topology>
    </subcellularLocation>
</comment>
<keyword evidence="9 14" id="KW-0472">Membrane</keyword>
<feature type="transmembrane region" description="Helical" evidence="14">
    <location>
        <begin position="411"/>
        <end position="432"/>
    </location>
</feature>
<feature type="transmembrane region" description="Helical" evidence="14">
    <location>
        <begin position="160"/>
        <end position="182"/>
    </location>
</feature>
<dbReference type="GO" id="GO:0005506">
    <property type="term" value="F:iron ion binding"/>
    <property type="evidence" value="ECO:0007669"/>
    <property type="project" value="InterPro"/>
</dbReference>
<evidence type="ECO:0000259" key="15">
    <source>
        <dbReference type="Pfam" id="PF04116"/>
    </source>
</evidence>
<evidence type="ECO:0000256" key="12">
    <source>
        <dbReference type="ARBA" id="ARBA00040992"/>
    </source>
</evidence>
<feature type="transmembrane region" description="Helical" evidence="14">
    <location>
        <begin position="33"/>
        <end position="51"/>
    </location>
</feature>
<keyword evidence="7" id="KW-0408">Iron</keyword>
<evidence type="ECO:0000313" key="17">
    <source>
        <dbReference type="EMBL" id="KAF8764272.1"/>
    </source>
</evidence>
<feature type="transmembrane region" description="Helical" evidence="14">
    <location>
        <begin position="355"/>
        <end position="374"/>
    </location>
</feature>
<name>A0A8T0E0L9_ARGBR</name>
<evidence type="ECO:0000256" key="7">
    <source>
        <dbReference type="ARBA" id="ARBA00023004"/>
    </source>
</evidence>
<evidence type="ECO:0000256" key="3">
    <source>
        <dbReference type="ARBA" id="ARBA00022692"/>
    </source>
</evidence>
<feature type="transmembrane region" description="Helical" evidence="14">
    <location>
        <begin position="323"/>
        <end position="343"/>
    </location>
</feature>
<comment type="cofactor">
    <cofactor evidence="1">
        <name>Fe cation</name>
        <dbReference type="ChEBI" id="CHEBI:24875"/>
    </cofactor>
</comment>
<dbReference type="GO" id="GO:0050479">
    <property type="term" value="F:glyceryl-ether monooxygenase activity"/>
    <property type="evidence" value="ECO:0007669"/>
    <property type="project" value="UniProtKB-EC"/>
</dbReference>
<reference evidence="17" key="2">
    <citation type="submission" date="2020-06" db="EMBL/GenBank/DDBJ databases">
        <authorList>
            <person name="Sheffer M."/>
        </authorList>
    </citation>
    <scope>NUCLEOTIDE SEQUENCE</scope>
</reference>
<evidence type="ECO:0000259" key="16">
    <source>
        <dbReference type="Pfam" id="PF24858"/>
    </source>
</evidence>
<sequence length="451" mass="52969">MGVTDVLETFGYLFYVVRPNRTAFEKVKDVPDYNLQVVPCFFVLVMLEILIKYIQKDPVRLNDGITSISQGMLSETTRIFLQSWKLTSYIYIYTNWRIFTLPWDSLWTWWIAFLTTDFVYYWAHRASHEINFLWAAHQVHHSSEDYNLSTALRQSVLQSYFVWALYLPLALIVPPTAILVHLQFNLLYQFWIHTEVIGKIGPLEYILNTASHHRVHHGRNRYCIDKNYAAVLIIWDRMFGTFEPEDEKVVYGLTHPINSFEPIYVQACHFMHMWRMFWSTKGLMNKLSVIFKGPGWSPGKPRLGCVEDIPDVKAPVEKYAPALPTWCKIYAFLHLLLLVPLYTEMIKGQHVIPPLILYGGVMFEVLSLSIIGLFLEARPYAPWLELMRCVMYIAVDIFFVPWSRLSLLEPFYQVAVLTVIRGIFLVSVIIWLRHFVKSVKFRWHSTPKKID</sequence>
<organism evidence="17 18">
    <name type="scientific">Argiope bruennichi</name>
    <name type="common">Wasp spider</name>
    <name type="synonym">Aranea bruennichi</name>
    <dbReference type="NCBI Taxonomy" id="94029"/>
    <lineage>
        <taxon>Eukaryota</taxon>
        <taxon>Metazoa</taxon>
        <taxon>Ecdysozoa</taxon>
        <taxon>Arthropoda</taxon>
        <taxon>Chelicerata</taxon>
        <taxon>Arachnida</taxon>
        <taxon>Araneae</taxon>
        <taxon>Araneomorphae</taxon>
        <taxon>Entelegynae</taxon>
        <taxon>Araneoidea</taxon>
        <taxon>Araneidae</taxon>
        <taxon>Argiope</taxon>
    </lineage>
</organism>
<dbReference type="PANTHER" id="PTHR21624">
    <property type="entry name" value="STEROL DESATURASE-RELATED PROTEIN"/>
    <property type="match status" value="1"/>
</dbReference>
<reference evidence="17" key="1">
    <citation type="journal article" date="2020" name="bioRxiv">
        <title>Chromosome-level reference genome of the European wasp spider Argiope bruennichi: a resource for studies on range expansion and evolutionary adaptation.</title>
        <authorList>
            <person name="Sheffer M.M."/>
            <person name="Hoppe A."/>
            <person name="Krehenwinkel H."/>
            <person name="Uhl G."/>
            <person name="Kuss A.W."/>
            <person name="Jensen L."/>
            <person name="Jensen C."/>
            <person name="Gillespie R.G."/>
            <person name="Hoff K.J."/>
            <person name="Prost S."/>
        </authorList>
    </citation>
    <scope>NUCLEOTIDE SEQUENCE</scope>
</reference>
<evidence type="ECO:0000256" key="5">
    <source>
        <dbReference type="ARBA" id="ARBA00022989"/>
    </source>
</evidence>
<dbReference type="Pfam" id="PF24858">
    <property type="entry name" value="AGMP_C"/>
    <property type="match status" value="1"/>
</dbReference>
<keyword evidence="4" id="KW-0256">Endoplasmic reticulum</keyword>
<comment type="caution">
    <text evidence="17">The sequence shown here is derived from an EMBL/GenBank/DDBJ whole genome shotgun (WGS) entry which is preliminary data.</text>
</comment>
<evidence type="ECO:0000313" key="18">
    <source>
        <dbReference type="Proteomes" id="UP000807504"/>
    </source>
</evidence>
<dbReference type="EMBL" id="JABXBU010002231">
    <property type="protein sequence ID" value="KAF8764272.1"/>
    <property type="molecule type" value="Genomic_DNA"/>
</dbReference>
<evidence type="ECO:0000256" key="13">
    <source>
        <dbReference type="ARBA" id="ARBA00047556"/>
    </source>
</evidence>
<dbReference type="Proteomes" id="UP000807504">
    <property type="component" value="Unassembled WGS sequence"/>
</dbReference>
<dbReference type="InterPro" id="IPR056853">
    <property type="entry name" value="AGMP_C"/>
</dbReference>
<keyword evidence="8" id="KW-0443">Lipid metabolism</keyword>
<evidence type="ECO:0000256" key="2">
    <source>
        <dbReference type="ARBA" id="ARBA00004477"/>
    </source>
</evidence>
<evidence type="ECO:0000256" key="1">
    <source>
        <dbReference type="ARBA" id="ARBA00001962"/>
    </source>
</evidence>
<comment type="similarity">
    <text evidence="10">Belongs to the sterol desaturase family. TMEM195 subfamily.</text>
</comment>
<keyword evidence="17" id="KW-0503">Monooxygenase</keyword>
<evidence type="ECO:0000256" key="4">
    <source>
        <dbReference type="ARBA" id="ARBA00022824"/>
    </source>
</evidence>
<dbReference type="PANTHER" id="PTHR21624:SF1">
    <property type="entry name" value="ALKYLGLYCEROL MONOOXYGENASE"/>
    <property type="match status" value="1"/>
</dbReference>
<evidence type="ECO:0000256" key="14">
    <source>
        <dbReference type="SAM" id="Phobius"/>
    </source>
</evidence>
<evidence type="ECO:0000256" key="8">
    <source>
        <dbReference type="ARBA" id="ARBA00023098"/>
    </source>
</evidence>
<keyword evidence="3 14" id="KW-0812">Transmembrane</keyword>
<dbReference type="EC" id="1.14.16.5" evidence="11"/>
<evidence type="ECO:0000256" key="11">
    <source>
        <dbReference type="ARBA" id="ARBA00039026"/>
    </source>
</evidence>
<keyword evidence="18" id="KW-1185">Reference proteome</keyword>
<gene>
    <name evidence="17" type="ORF">HNY73_022363</name>
</gene>
<evidence type="ECO:0000256" key="6">
    <source>
        <dbReference type="ARBA" id="ARBA00023002"/>
    </source>
</evidence>
<proteinExistence type="inferred from homology"/>
<dbReference type="InterPro" id="IPR051689">
    <property type="entry name" value="Sterol_desaturase/TMEM195"/>
</dbReference>
<dbReference type="GO" id="GO:0006643">
    <property type="term" value="P:membrane lipid metabolic process"/>
    <property type="evidence" value="ECO:0007669"/>
    <property type="project" value="TreeGrafter"/>
</dbReference>
<dbReference type="InterPro" id="IPR006694">
    <property type="entry name" value="Fatty_acid_hydroxylase"/>
</dbReference>
<dbReference type="Pfam" id="PF04116">
    <property type="entry name" value="FA_hydroxylase"/>
    <property type="match status" value="1"/>
</dbReference>
<keyword evidence="6" id="KW-0560">Oxidoreductase</keyword>
<comment type="catalytic activity">
    <reaction evidence="13">
        <text>1-O-(1,2-saturated-alkyl)-sn-glycerol + (6R)-L-erythro-5,6,7,8-tetrahydrobiopterin + O2 = a 1-(1-hydroxyalkyl)-sn-glycerol + (6R)-L-erythro-6,7-dihydrobiopterin + H2O</text>
        <dbReference type="Rhea" id="RHEA:36255"/>
        <dbReference type="ChEBI" id="CHEBI:15377"/>
        <dbReference type="ChEBI" id="CHEBI:15379"/>
        <dbReference type="ChEBI" id="CHEBI:43120"/>
        <dbReference type="ChEBI" id="CHEBI:59560"/>
        <dbReference type="ChEBI" id="CHEBI:73418"/>
        <dbReference type="ChEBI" id="CHEBI:83957"/>
        <dbReference type="EC" id="1.14.16.5"/>
    </reaction>
</comment>
<keyword evidence="5 14" id="KW-1133">Transmembrane helix</keyword>
<accession>A0A8T0E0L9</accession>
<dbReference type="GO" id="GO:0008610">
    <property type="term" value="P:lipid biosynthetic process"/>
    <property type="evidence" value="ECO:0007669"/>
    <property type="project" value="InterPro"/>
</dbReference>
<dbReference type="GO" id="GO:0005789">
    <property type="term" value="C:endoplasmic reticulum membrane"/>
    <property type="evidence" value="ECO:0007669"/>
    <property type="project" value="UniProtKB-SubCell"/>
</dbReference>
<evidence type="ECO:0000256" key="9">
    <source>
        <dbReference type="ARBA" id="ARBA00023136"/>
    </source>
</evidence>
<protein>
    <recommendedName>
        <fullName evidence="12">Alkylglycerol monooxygenase</fullName>
        <ecNumber evidence="11">1.14.16.5</ecNumber>
    </recommendedName>
</protein>